<dbReference type="HAMAP" id="MF_00693">
    <property type="entry name" value="Transcrip_reg_TACO1"/>
    <property type="match status" value="1"/>
</dbReference>
<evidence type="ECO:0000256" key="3">
    <source>
        <dbReference type="ARBA" id="ARBA00022490"/>
    </source>
</evidence>
<comment type="subcellular location">
    <subcellularLocation>
        <location evidence="1">Mitochondrion</location>
    </subcellularLocation>
</comment>
<dbReference type="Pfam" id="PF20772">
    <property type="entry name" value="TACO1_YebC_N"/>
    <property type="match status" value="1"/>
</dbReference>
<dbReference type="Gene3D" id="3.30.70.980">
    <property type="match status" value="2"/>
</dbReference>
<name>A0A382BRP1_9ZZZZ</name>
<accession>A0A382BRP1</accession>
<dbReference type="EMBL" id="UINC01030783">
    <property type="protein sequence ID" value="SVB15733.1"/>
    <property type="molecule type" value="Genomic_DNA"/>
</dbReference>
<dbReference type="GO" id="GO:0005739">
    <property type="term" value="C:mitochondrion"/>
    <property type="evidence" value="ECO:0007669"/>
    <property type="project" value="UniProtKB-SubCell"/>
</dbReference>
<dbReference type="PANTHER" id="PTHR12532:SF11">
    <property type="match status" value="1"/>
</dbReference>
<gene>
    <name evidence="6" type="ORF">METZ01_LOCUS168587</name>
</gene>
<dbReference type="FunFam" id="1.10.10.200:FF:000002">
    <property type="entry name" value="Probable transcriptional regulatory protein CLM62_37755"/>
    <property type="match status" value="1"/>
</dbReference>
<dbReference type="AlphaFoldDB" id="A0A382BRP1"/>
<dbReference type="NCBIfam" id="NF001030">
    <property type="entry name" value="PRK00110.1"/>
    <property type="match status" value="1"/>
</dbReference>
<evidence type="ECO:0000259" key="4">
    <source>
        <dbReference type="Pfam" id="PF01709"/>
    </source>
</evidence>
<dbReference type="Pfam" id="PF01709">
    <property type="entry name" value="Transcrip_reg"/>
    <property type="match status" value="1"/>
</dbReference>
<proteinExistence type="inferred from homology"/>
<keyword evidence="3" id="KW-0963">Cytoplasm</keyword>
<reference evidence="6" key="1">
    <citation type="submission" date="2018-05" db="EMBL/GenBank/DDBJ databases">
        <authorList>
            <person name="Lanie J.A."/>
            <person name="Ng W.-L."/>
            <person name="Kazmierczak K.M."/>
            <person name="Andrzejewski T.M."/>
            <person name="Davidsen T.M."/>
            <person name="Wayne K.J."/>
            <person name="Tettelin H."/>
            <person name="Glass J.I."/>
            <person name="Rusch D."/>
            <person name="Podicherti R."/>
            <person name="Tsui H.-C.T."/>
            <person name="Winkler M.E."/>
        </authorList>
    </citation>
    <scope>NUCLEOTIDE SEQUENCE</scope>
</reference>
<dbReference type="NCBIfam" id="NF009044">
    <property type="entry name" value="PRK12378.1"/>
    <property type="match status" value="1"/>
</dbReference>
<evidence type="ECO:0000259" key="5">
    <source>
        <dbReference type="Pfam" id="PF20772"/>
    </source>
</evidence>
<evidence type="ECO:0000256" key="1">
    <source>
        <dbReference type="ARBA" id="ARBA00004173"/>
    </source>
</evidence>
<dbReference type="InterPro" id="IPR048300">
    <property type="entry name" value="TACO1_YebC-like_2nd/3rd_dom"/>
</dbReference>
<evidence type="ECO:0008006" key="7">
    <source>
        <dbReference type="Google" id="ProtNLM"/>
    </source>
</evidence>
<dbReference type="SUPFAM" id="SSF75625">
    <property type="entry name" value="YebC-like"/>
    <property type="match status" value="1"/>
</dbReference>
<dbReference type="InterPro" id="IPR002876">
    <property type="entry name" value="Transcrip_reg_TACO1-like"/>
</dbReference>
<feature type="domain" description="TACO1/YebC-like second and third" evidence="4">
    <location>
        <begin position="81"/>
        <end position="233"/>
    </location>
</feature>
<organism evidence="6">
    <name type="scientific">marine metagenome</name>
    <dbReference type="NCBI Taxonomy" id="408172"/>
    <lineage>
        <taxon>unclassified sequences</taxon>
        <taxon>metagenomes</taxon>
        <taxon>ecological metagenomes</taxon>
    </lineage>
</organism>
<protein>
    <recommendedName>
        <fullName evidence="7">Transcriptional regulatory protein</fullName>
    </recommendedName>
</protein>
<dbReference type="InterPro" id="IPR029072">
    <property type="entry name" value="YebC-like"/>
</dbReference>
<dbReference type="NCBIfam" id="TIGR01033">
    <property type="entry name" value="YebC/PmpR family DNA-binding transcriptional regulator"/>
    <property type="match status" value="1"/>
</dbReference>
<dbReference type="InterPro" id="IPR017856">
    <property type="entry name" value="Integrase-like_N"/>
</dbReference>
<dbReference type="Gene3D" id="1.10.10.200">
    <property type="match status" value="1"/>
</dbReference>
<dbReference type="InterPro" id="IPR049083">
    <property type="entry name" value="TACO1_YebC_N"/>
</dbReference>
<dbReference type="InterPro" id="IPR026564">
    <property type="entry name" value="Transcrip_reg_TACO1-like_dom3"/>
</dbReference>
<sequence>MAGHSKFKNIMYRKGAQDKKRAGLFSKLSKEITVAAKLGSPDPDQNARLRSVIQLAKASSFPKENIDRAIKKATEKDTINYDQMRYEGFGPGGISIIVEALTDNRNRTVSNVRSTFQKFGGTLGETGSVSHSFNHYGFVRYKKEISNEDDFFNIAIEMGADDCFFEEDNYEGVCLPDNLSTFYTELEKKYGEPEASGFQWKPINLINIEGDKLKSLFNLLEELENDEDVQHVF</sequence>
<evidence type="ECO:0000256" key="2">
    <source>
        <dbReference type="ARBA" id="ARBA00008724"/>
    </source>
</evidence>
<feature type="non-terminal residue" evidence="6">
    <location>
        <position position="233"/>
    </location>
</feature>
<dbReference type="PANTHER" id="PTHR12532">
    <property type="entry name" value="TRANSLATIONAL ACTIVATOR OF CYTOCHROME C OXIDASE 1"/>
    <property type="match status" value="1"/>
</dbReference>
<comment type="similarity">
    <text evidence="2">Belongs to the TACO1 family.</text>
</comment>
<feature type="domain" description="TACO1/YebC-like N-terminal" evidence="5">
    <location>
        <begin position="5"/>
        <end position="75"/>
    </location>
</feature>
<evidence type="ECO:0000313" key="6">
    <source>
        <dbReference type="EMBL" id="SVB15733.1"/>
    </source>
</evidence>